<gene>
    <name evidence="2" type="ORF">RMSM_02872</name>
</gene>
<evidence type="ECO:0000313" key="2">
    <source>
        <dbReference type="EMBL" id="EMI20195.1"/>
    </source>
</evidence>
<sequence>MTDSNQGREDWEGAGVGKGAIQRQIPFAATHREPQEFEPTGL</sequence>
<reference evidence="2 3" key="1">
    <citation type="journal article" date="2013" name="Mar. Genomics">
        <title>Expression of sulfatases in Rhodopirellula baltica and the diversity of sulfatases in the genus Rhodopirellula.</title>
        <authorList>
            <person name="Wegner C.E."/>
            <person name="Richter-Heitmann T."/>
            <person name="Klindworth A."/>
            <person name="Klockow C."/>
            <person name="Richter M."/>
            <person name="Achstetter T."/>
            <person name="Glockner F.O."/>
            <person name="Harder J."/>
        </authorList>
    </citation>
    <scope>NUCLEOTIDE SEQUENCE [LARGE SCALE GENOMIC DNA]</scope>
    <source>
        <strain evidence="2 3">SM1</strain>
    </source>
</reference>
<feature type="compositionally biased region" description="Basic and acidic residues" evidence="1">
    <location>
        <begin position="1"/>
        <end position="11"/>
    </location>
</feature>
<dbReference type="Proteomes" id="UP000011991">
    <property type="component" value="Unassembled WGS sequence"/>
</dbReference>
<dbReference type="PATRIC" id="fig|1265738.3.peg.2874"/>
<dbReference type="RefSeq" id="WP_008696661.1">
    <property type="nucleotide sequence ID" value="NZ_ANOG01000410.1"/>
</dbReference>
<evidence type="ECO:0000256" key="1">
    <source>
        <dbReference type="SAM" id="MobiDB-lite"/>
    </source>
</evidence>
<dbReference type="AlphaFoldDB" id="M5RLK6"/>
<accession>M5RLK6</accession>
<comment type="caution">
    <text evidence="2">The sequence shown here is derived from an EMBL/GenBank/DDBJ whole genome shotgun (WGS) entry which is preliminary data.</text>
</comment>
<feature type="region of interest" description="Disordered" evidence="1">
    <location>
        <begin position="1"/>
        <end position="42"/>
    </location>
</feature>
<protein>
    <submittedName>
        <fullName evidence="2">Uncharacterized protein</fullName>
    </submittedName>
</protein>
<proteinExistence type="predicted"/>
<keyword evidence="3" id="KW-1185">Reference proteome</keyword>
<name>M5RLK6_9BACT</name>
<dbReference type="EMBL" id="ANOG01000410">
    <property type="protein sequence ID" value="EMI20195.1"/>
    <property type="molecule type" value="Genomic_DNA"/>
</dbReference>
<organism evidence="2 3">
    <name type="scientific">Rhodopirellula maiorica SM1</name>
    <dbReference type="NCBI Taxonomy" id="1265738"/>
    <lineage>
        <taxon>Bacteria</taxon>
        <taxon>Pseudomonadati</taxon>
        <taxon>Planctomycetota</taxon>
        <taxon>Planctomycetia</taxon>
        <taxon>Pirellulales</taxon>
        <taxon>Pirellulaceae</taxon>
        <taxon>Novipirellula</taxon>
    </lineage>
</organism>
<evidence type="ECO:0000313" key="3">
    <source>
        <dbReference type="Proteomes" id="UP000011991"/>
    </source>
</evidence>